<dbReference type="Proteomes" id="UP000262969">
    <property type="component" value="Unassembled WGS sequence"/>
</dbReference>
<reference evidence="2 3" key="1">
    <citation type="journal article" date="2018" name="Nat. Biotechnol.">
        <title>A standardized bacterial taxonomy based on genome phylogeny substantially revises the tree of life.</title>
        <authorList>
            <person name="Parks D.H."/>
            <person name="Chuvochina M."/>
            <person name="Waite D.W."/>
            <person name="Rinke C."/>
            <person name="Skarshewski A."/>
            <person name="Chaumeil P.A."/>
            <person name="Hugenholtz P."/>
        </authorList>
    </citation>
    <scope>NUCLEOTIDE SEQUENCE [LARGE SCALE GENOMIC DNA]</scope>
    <source>
        <strain evidence="2">UBA11728</strain>
    </source>
</reference>
<keyword evidence="1" id="KW-0472">Membrane</keyword>
<dbReference type="AlphaFoldDB" id="A0A3D2X3R9"/>
<evidence type="ECO:0000256" key="1">
    <source>
        <dbReference type="SAM" id="Phobius"/>
    </source>
</evidence>
<proteinExistence type="predicted"/>
<comment type="caution">
    <text evidence="2">The sequence shown here is derived from an EMBL/GenBank/DDBJ whole genome shotgun (WGS) entry which is preliminary data.</text>
</comment>
<feature type="non-terminal residue" evidence="2">
    <location>
        <position position="142"/>
    </location>
</feature>
<sequence length="142" mass="15661">IFSTGFFLFFGSPLGMSVFHIEEAGTYLVVMAWLCPFLYTATTLSSIINGLGKAHLTFLNSVAGLSLRIILLALIIPKFGIYGYLISVLISQLLTTALDVIIVVKNIPFKFDAVNSLLKPGIITFFGCSVFYRAYLFFKTVL</sequence>
<evidence type="ECO:0000313" key="2">
    <source>
        <dbReference type="EMBL" id="HCL01554.1"/>
    </source>
</evidence>
<keyword evidence="1" id="KW-1133">Transmembrane helix</keyword>
<gene>
    <name evidence="2" type="ORF">DHW61_03925</name>
</gene>
<feature type="transmembrane region" description="Helical" evidence="1">
    <location>
        <begin position="82"/>
        <end position="104"/>
    </location>
</feature>
<accession>A0A3D2X3R9</accession>
<name>A0A3D2X3R9_9FIRM</name>
<feature type="transmembrane region" description="Helical" evidence="1">
    <location>
        <begin position="56"/>
        <end position="76"/>
    </location>
</feature>
<feature type="non-terminal residue" evidence="2">
    <location>
        <position position="1"/>
    </location>
</feature>
<dbReference type="EMBL" id="DPVV01000137">
    <property type="protein sequence ID" value="HCL01554.1"/>
    <property type="molecule type" value="Genomic_DNA"/>
</dbReference>
<keyword evidence="1" id="KW-0812">Transmembrane</keyword>
<feature type="transmembrane region" description="Helical" evidence="1">
    <location>
        <begin position="24"/>
        <end position="44"/>
    </location>
</feature>
<protein>
    <submittedName>
        <fullName evidence="2">Polysaccharide biosynthesis protein</fullName>
    </submittedName>
</protein>
<evidence type="ECO:0000313" key="3">
    <source>
        <dbReference type="Proteomes" id="UP000262969"/>
    </source>
</evidence>
<feature type="transmembrane region" description="Helical" evidence="1">
    <location>
        <begin position="116"/>
        <end position="138"/>
    </location>
</feature>
<organism evidence="2 3">
    <name type="scientific">Lachnoclostridium phytofermentans</name>
    <dbReference type="NCBI Taxonomy" id="66219"/>
    <lineage>
        <taxon>Bacteria</taxon>
        <taxon>Bacillati</taxon>
        <taxon>Bacillota</taxon>
        <taxon>Clostridia</taxon>
        <taxon>Lachnospirales</taxon>
        <taxon>Lachnospiraceae</taxon>
    </lineage>
</organism>